<reference evidence="2" key="1">
    <citation type="submission" date="2021-01" db="EMBL/GenBank/DDBJ databases">
        <title>A chromosome-scale assembly of European eel, Anguilla anguilla.</title>
        <authorList>
            <person name="Henkel C."/>
            <person name="Jong-Raadsen S.A."/>
            <person name="Dufour S."/>
            <person name="Weltzien F.-A."/>
            <person name="Palstra A.P."/>
            <person name="Pelster B."/>
            <person name="Spaink H.P."/>
            <person name="Van Den Thillart G.E."/>
            <person name="Jansen H."/>
            <person name="Zahm M."/>
            <person name="Klopp C."/>
            <person name="Cedric C."/>
            <person name="Louis A."/>
            <person name="Berthelot C."/>
            <person name="Parey E."/>
            <person name="Roest Crollius H."/>
            <person name="Montfort J."/>
            <person name="Robinson-Rechavi M."/>
            <person name="Bucao C."/>
            <person name="Bouchez O."/>
            <person name="Gislard M."/>
            <person name="Lluch J."/>
            <person name="Milhes M."/>
            <person name="Lampietro C."/>
            <person name="Lopez Roques C."/>
            <person name="Donnadieu C."/>
            <person name="Braasch I."/>
            <person name="Desvignes T."/>
            <person name="Postlethwait J."/>
            <person name="Bobe J."/>
            <person name="Guiguen Y."/>
            <person name="Dirks R."/>
        </authorList>
    </citation>
    <scope>NUCLEOTIDE SEQUENCE</scope>
    <source>
        <strain evidence="2">Tag_6206</strain>
        <tissue evidence="2">Liver</tissue>
    </source>
</reference>
<accession>A0A9D3MTQ7</accession>
<organism evidence="2 3">
    <name type="scientific">Anguilla anguilla</name>
    <name type="common">European freshwater eel</name>
    <name type="synonym">Muraena anguilla</name>
    <dbReference type="NCBI Taxonomy" id="7936"/>
    <lineage>
        <taxon>Eukaryota</taxon>
        <taxon>Metazoa</taxon>
        <taxon>Chordata</taxon>
        <taxon>Craniata</taxon>
        <taxon>Vertebrata</taxon>
        <taxon>Euteleostomi</taxon>
        <taxon>Actinopterygii</taxon>
        <taxon>Neopterygii</taxon>
        <taxon>Teleostei</taxon>
        <taxon>Anguilliformes</taxon>
        <taxon>Anguillidae</taxon>
        <taxon>Anguilla</taxon>
    </lineage>
</organism>
<evidence type="ECO:0000256" key="1">
    <source>
        <dbReference type="SAM" id="MobiDB-lite"/>
    </source>
</evidence>
<protein>
    <submittedName>
        <fullName evidence="2">Uncharacterized protein</fullName>
    </submittedName>
</protein>
<feature type="region of interest" description="Disordered" evidence="1">
    <location>
        <begin position="1"/>
        <end position="96"/>
    </location>
</feature>
<dbReference type="Proteomes" id="UP001044222">
    <property type="component" value="Unassembled WGS sequence"/>
</dbReference>
<proteinExistence type="predicted"/>
<keyword evidence="3" id="KW-1185">Reference proteome</keyword>
<gene>
    <name evidence="2" type="ORF">ANANG_G00064170</name>
</gene>
<dbReference type="AlphaFoldDB" id="A0A9D3MTQ7"/>
<name>A0A9D3MTQ7_ANGAN</name>
<dbReference type="EMBL" id="JAFIRN010000003">
    <property type="protein sequence ID" value="KAG5852593.1"/>
    <property type="molecule type" value="Genomic_DNA"/>
</dbReference>
<comment type="caution">
    <text evidence="2">The sequence shown here is derived from an EMBL/GenBank/DDBJ whole genome shotgun (WGS) entry which is preliminary data.</text>
</comment>
<sequence length="96" mass="10412">MHFSPQPSPSDQRLPAIGSVQWTGNAESAITACPPRRAPRSLLQPRTAAERAGAPALQAERSEPAAEQHRETALRTPEKGTERRRAPSPSPLRLSL</sequence>
<evidence type="ECO:0000313" key="3">
    <source>
        <dbReference type="Proteomes" id="UP001044222"/>
    </source>
</evidence>
<feature type="compositionally biased region" description="Basic and acidic residues" evidence="1">
    <location>
        <begin position="60"/>
        <end position="85"/>
    </location>
</feature>
<evidence type="ECO:0000313" key="2">
    <source>
        <dbReference type="EMBL" id="KAG5852593.1"/>
    </source>
</evidence>